<proteinExistence type="predicted"/>
<dbReference type="InterPro" id="IPR025680">
    <property type="entry name" value="DddI"/>
</dbReference>
<sequence length="124" mass="13184">MTLMAAVPTFRDGVPGGETVDVASDEDVTRLVELLAQPWADTGSIQTDDAVLDVHVHEGWGYLLYSGAAGYLVTDGDPESPSAPSETGFPAGSGLPLERITEAVREFVRTRRLPGAVPWRDMGA</sequence>
<name>A0A3N2H601_9PSEU</name>
<gene>
    <name evidence="2" type="ORF">EDD35_6778</name>
</gene>
<keyword evidence="3" id="KW-1185">Reference proteome</keyword>
<dbReference type="Proteomes" id="UP000274843">
    <property type="component" value="Unassembled WGS sequence"/>
</dbReference>
<dbReference type="Pfam" id="PF14430">
    <property type="entry name" value="Imm1"/>
    <property type="match status" value="1"/>
</dbReference>
<feature type="region of interest" description="Disordered" evidence="1">
    <location>
        <begin position="75"/>
        <end position="94"/>
    </location>
</feature>
<protein>
    <submittedName>
        <fullName evidence="2">Immunity protein Imm1 of predicted polymorphic toxin system</fullName>
    </submittedName>
</protein>
<dbReference type="EMBL" id="RKHY01000001">
    <property type="protein sequence ID" value="ROS44342.1"/>
    <property type="molecule type" value="Genomic_DNA"/>
</dbReference>
<comment type="caution">
    <text evidence="2">The sequence shown here is derived from an EMBL/GenBank/DDBJ whole genome shotgun (WGS) entry which is preliminary data.</text>
</comment>
<reference evidence="2 3" key="1">
    <citation type="submission" date="2018-11" db="EMBL/GenBank/DDBJ databases">
        <title>Sequencing the genomes of 1000 actinobacteria strains.</title>
        <authorList>
            <person name="Klenk H.-P."/>
        </authorList>
    </citation>
    <scope>NUCLEOTIDE SEQUENCE [LARGE SCALE GENOMIC DNA]</scope>
    <source>
        <strain evidence="2 3">DSM 44348</strain>
    </source>
</reference>
<dbReference type="AlphaFoldDB" id="A0A3N2H601"/>
<evidence type="ECO:0000256" key="1">
    <source>
        <dbReference type="SAM" id="MobiDB-lite"/>
    </source>
</evidence>
<accession>A0A3N2H601</accession>
<dbReference type="RefSeq" id="WP_123686325.1">
    <property type="nucleotide sequence ID" value="NZ_RKHY01000001.1"/>
</dbReference>
<dbReference type="GeneID" id="301848028"/>
<evidence type="ECO:0000313" key="3">
    <source>
        <dbReference type="Proteomes" id="UP000274843"/>
    </source>
</evidence>
<evidence type="ECO:0000313" key="2">
    <source>
        <dbReference type="EMBL" id="ROS44342.1"/>
    </source>
</evidence>
<organism evidence="2 3">
    <name type="scientific">Amycolatopsis thermoflava</name>
    <dbReference type="NCBI Taxonomy" id="84480"/>
    <lineage>
        <taxon>Bacteria</taxon>
        <taxon>Bacillati</taxon>
        <taxon>Actinomycetota</taxon>
        <taxon>Actinomycetes</taxon>
        <taxon>Pseudonocardiales</taxon>
        <taxon>Pseudonocardiaceae</taxon>
        <taxon>Amycolatopsis</taxon>
        <taxon>Amycolatopsis methanolica group</taxon>
    </lineage>
</organism>